<accession>A0A0B1TKW3</accession>
<name>A0A0B1TKW3_OESDE</name>
<keyword evidence="10" id="KW-1015">Disulfide bond</keyword>
<evidence type="ECO:0000256" key="1">
    <source>
        <dbReference type="ARBA" id="ARBA00004613"/>
    </source>
</evidence>
<comment type="cofactor">
    <cofactor evidence="14 15">
        <name>Zn(2+)</name>
        <dbReference type="ChEBI" id="CHEBI:29105"/>
    </cofactor>
    <text evidence="14 15">Binds 1 zinc ion per subunit.</text>
</comment>
<feature type="chain" id="PRO_5005109797" description="Zinc metalloproteinase" evidence="12 15">
    <location>
        <begin position="20"/>
        <end position="514"/>
    </location>
</feature>
<reference evidence="18 19" key="1">
    <citation type="submission" date="2014-03" db="EMBL/GenBank/DDBJ databases">
        <title>Draft genome of the hookworm Oesophagostomum dentatum.</title>
        <authorList>
            <person name="Mitreva M."/>
        </authorList>
    </citation>
    <scope>NUCLEOTIDE SEQUENCE [LARGE SCALE GENOMIC DNA]</scope>
    <source>
        <strain evidence="18 19">OD-Hann</strain>
    </source>
</reference>
<feature type="active site" evidence="14">
    <location>
        <position position="252"/>
    </location>
</feature>
<feature type="signal peptide" evidence="12 15">
    <location>
        <begin position="1"/>
        <end position="19"/>
    </location>
</feature>
<keyword evidence="19" id="KW-1185">Reference proteome</keyword>
<dbReference type="PROSITE" id="PS01180">
    <property type="entry name" value="CUB"/>
    <property type="match status" value="1"/>
</dbReference>
<keyword evidence="2 12" id="KW-0964">Secreted</keyword>
<dbReference type="AlphaFoldDB" id="A0A0B1TKW3"/>
<evidence type="ECO:0000256" key="11">
    <source>
        <dbReference type="ARBA" id="ARBA00023180"/>
    </source>
</evidence>
<feature type="binding site" evidence="14">
    <location>
        <position position="261"/>
    </location>
    <ligand>
        <name>Zn(2+)</name>
        <dbReference type="ChEBI" id="CHEBI:29105"/>
        <note>catalytic</note>
    </ligand>
</feature>
<comment type="subcellular location">
    <subcellularLocation>
        <location evidence="1 12">Secreted</location>
    </subcellularLocation>
</comment>
<dbReference type="InterPro" id="IPR035914">
    <property type="entry name" value="Sperma_CUB_dom_sf"/>
</dbReference>
<dbReference type="GO" id="GO:0018996">
    <property type="term" value="P:molting cycle, collagen and cuticulin-based cuticle"/>
    <property type="evidence" value="ECO:0007669"/>
    <property type="project" value="InterPro"/>
</dbReference>
<evidence type="ECO:0000256" key="6">
    <source>
        <dbReference type="ARBA" id="ARBA00022729"/>
    </source>
</evidence>
<dbReference type="EMBL" id="KN549599">
    <property type="protein sequence ID" value="KHJ96726.1"/>
    <property type="molecule type" value="Genomic_DNA"/>
</dbReference>
<keyword evidence="3" id="KW-0245">EGF-like domain</keyword>
<evidence type="ECO:0000313" key="19">
    <source>
        <dbReference type="Proteomes" id="UP000053660"/>
    </source>
</evidence>
<dbReference type="Pfam" id="PF01400">
    <property type="entry name" value="Astacin"/>
    <property type="match status" value="2"/>
</dbReference>
<dbReference type="PANTHER" id="PTHR10127">
    <property type="entry name" value="DISCOIDIN, CUB, EGF, LAMININ , AND ZINC METALLOPROTEASE DOMAIN CONTAINING"/>
    <property type="match status" value="1"/>
</dbReference>
<evidence type="ECO:0000256" key="3">
    <source>
        <dbReference type="ARBA" id="ARBA00022536"/>
    </source>
</evidence>
<evidence type="ECO:0000259" key="16">
    <source>
        <dbReference type="PROSITE" id="PS01180"/>
    </source>
</evidence>
<dbReference type="SUPFAM" id="SSF55486">
    <property type="entry name" value="Metalloproteases ('zincins'), catalytic domain"/>
    <property type="match status" value="1"/>
</dbReference>
<comment type="caution">
    <text evidence="13">Lacks conserved residue(s) required for the propagation of feature annotation.</text>
</comment>
<protein>
    <recommendedName>
        <fullName evidence="12">Zinc metalloproteinase</fullName>
    </recommendedName>
</protein>
<dbReference type="OrthoDB" id="291007at2759"/>
<evidence type="ECO:0000256" key="5">
    <source>
        <dbReference type="ARBA" id="ARBA00022723"/>
    </source>
</evidence>
<dbReference type="InterPro" id="IPR006026">
    <property type="entry name" value="Peptidase_Metallo"/>
</dbReference>
<keyword evidence="6 12" id="KW-0732">Signal</keyword>
<feature type="binding site" evidence="14">
    <location>
        <position position="255"/>
    </location>
    <ligand>
        <name>Zn(2+)</name>
        <dbReference type="ChEBI" id="CHEBI:29105"/>
        <note>catalytic</note>
    </ligand>
</feature>
<evidence type="ECO:0000256" key="12">
    <source>
        <dbReference type="PIRNR" id="PIRNR036365"/>
    </source>
</evidence>
<keyword evidence="11" id="KW-0325">Glycoprotein</keyword>
<dbReference type="PROSITE" id="PS51864">
    <property type="entry name" value="ASTACIN"/>
    <property type="match status" value="1"/>
</dbReference>
<dbReference type="GO" id="GO:0004222">
    <property type="term" value="F:metalloendopeptidase activity"/>
    <property type="evidence" value="ECO:0007669"/>
    <property type="project" value="UniProtKB-UniRule"/>
</dbReference>
<dbReference type="GO" id="GO:0008270">
    <property type="term" value="F:zinc ion binding"/>
    <property type="evidence" value="ECO:0007669"/>
    <property type="project" value="UniProtKB-UniRule"/>
</dbReference>
<evidence type="ECO:0000256" key="10">
    <source>
        <dbReference type="ARBA" id="ARBA00023157"/>
    </source>
</evidence>
<evidence type="ECO:0000256" key="2">
    <source>
        <dbReference type="ARBA" id="ARBA00022525"/>
    </source>
</evidence>
<dbReference type="Proteomes" id="UP000053660">
    <property type="component" value="Unassembled WGS sequence"/>
</dbReference>
<dbReference type="PROSITE" id="PS00022">
    <property type="entry name" value="EGF_1"/>
    <property type="match status" value="1"/>
</dbReference>
<dbReference type="PRINTS" id="PR00480">
    <property type="entry name" value="ASTACIN"/>
</dbReference>
<evidence type="ECO:0000313" key="18">
    <source>
        <dbReference type="EMBL" id="KHJ96726.1"/>
    </source>
</evidence>
<sequence>MRASLSLLLLTLCVSGGLATSKLGEAIDAALKGIKTSLNKHRLLAIREKIHAMKNEIVAEITLSPEQQAVLEEKMQTITPIHKDHVNPEGDSINEINGRSEISELLYQGDIVLTDDQVEEVVEEVEGKSRGKRQAYRDRTYPNSLWSKGVTFSFGNASSKVQSVFKKGAMEWQRDTCINFYEGNAPERVEVIIEDGCWSYVGNLHKKQPLSLGRGCESVMVFFIQRETITLFRNLREISNASSLQIGTAAHEIGHALGLFHTHSRHDRDSFIQLNTQNIKPDWLDQFHKETPSTNENYGITYDYGSIMHYGASSATFNGKPSMVPFDTKYTETLGSPFVSFYELLMLNTHYGCLDKCKGQANRCKMGGFPHPRDCSKCICPSGYGGQYCDQRPAGCGKVVSATPKYEILRDIIGDRSAGTTEREDFVKCNYWITAPAGKQIDVRIVSFTKGVAVDGCSYAGVEIKTHKDQRLTGYRFCAPEDAGITLRSSSNVVPVITYNRIYETETALAYRYA</sequence>
<dbReference type="PANTHER" id="PTHR10127:SF793">
    <property type="entry name" value="ZINC METALLOPROTEINASE NAS-31"/>
    <property type="match status" value="1"/>
</dbReference>
<dbReference type="CDD" id="cd04280">
    <property type="entry name" value="ZnMc_astacin_like"/>
    <property type="match status" value="1"/>
</dbReference>
<dbReference type="PROSITE" id="PS01186">
    <property type="entry name" value="EGF_2"/>
    <property type="match status" value="1"/>
</dbReference>
<dbReference type="InterPro" id="IPR000742">
    <property type="entry name" value="EGF"/>
</dbReference>
<evidence type="ECO:0000256" key="14">
    <source>
        <dbReference type="PROSITE-ProRule" id="PRU01211"/>
    </source>
</evidence>
<dbReference type="InterPro" id="IPR017050">
    <property type="entry name" value="Metallopeptidase_nem"/>
</dbReference>
<organism evidence="18 19">
    <name type="scientific">Oesophagostomum dentatum</name>
    <name type="common">Nodular worm</name>
    <dbReference type="NCBI Taxonomy" id="61180"/>
    <lineage>
        <taxon>Eukaryota</taxon>
        <taxon>Metazoa</taxon>
        <taxon>Ecdysozoa</taxon>
        <taxon>Nematoda</taxon>
        <taxon>Chromadorea</taxon>
        <taxon>Rhabditida</taxon>
        <taxon>Rhabditina</taxon>
        <taxon>Rhabditomorpha</taxon>
        <taxon>Strongyloidea</taxon>
        <taxon>Strongylidae</taxon>
        <taxon>Oesophagostomum</taxon>
    </lineage>
</organism>
<dbReference type="MEROPS" id="M12.310"/>
<evidence type="ECO:0000256" key="8">
    <source>
        <dbReference type="ARBA" id="ARBA00022833"/>
    </source>
</evidence>
<feature type="binding site" evidence="14">
    <location>
        <position position="251"/>
    </location>
    <ligand>
        <name>Zn(2+)</name>
        <dbReference type="ChEBI" id="CHEBI:29105"/>
        <note>catalytic</note>
    </ligand>
</feature>
<keyword evidence="8 14" id="KW-0862">Zinc</keyword>
<dbReference type="InterPro" id="IPR001506">
    <property type="entry name" value="Peptidase_M12A"/>
</dbReference>
<gene>
    <name evidence="18" type="ORF">OESDEN_03301</name>
</gene>
<proteinExistence type="predicted"/>
<evidence type="ECO:0000256" key="4">
    <source>
        <dbReference type="ARBA" id="ARBA00022670"/>
    </source>
</evidence>
<dbReference type="SMART" id="SM00235">
    <property type="entry name" value="ZnMc"/>
    <property type="match status" value="1"/>
</dbReference>
<dbReference type="InterPro" id="IPR000859">
    <property type="entry name" value="CUB_dom"/>
</dbReference>
<evidence type="ECO:0000259" key="17">
    <source>
        <dbReference type="PROSITE" id="PS51864"/>
    </source>
</evidence>
<dbReference type="InterPro" id="IPR024079">
    <property type="entry name" value="MetalloPept_cat_dom_sf"/>
</dbReference>
<dbReference type="Gene3D" id="3.40.390.10">
    <property type="entry name" value="Collagenase (Catalytic Domain)"/>
    <property type="match status" value="1"/>
</dbReference>
<evidence type="ECO:0000256" key="15">
    <source>
        <dbReference type="RuleBase" id="RU361183"/>
    </source>
</evidence>
<keyword evidence="5 14" id="KW-0479">Metal-binding</keyword>
<dbReference type="GO" id="GO:0006508">
    <property type="term" value="P:proteolysis"/>
    <property type="evidence" value="ECO:0007669"/>
    <property type="project" value="UniProtKB-KW"/>
</dbReference>
<keyword evidence="9 14" id="KW-0482">Metalloprotease</keyword>
<dbReference type="PIRSF" id="PIRSF036365">
    <property type="entry name" value="Astacin_nematoda"/>
    <property type="match status" value="1"/>
</dbReference>
<dbReference type="SUPFAM" id="SSF49854">
    <property type="entry name" value="Spermadhesin, CUB domain"/>
    <property type="match status" value="1"/>
</dbReference>
<feature type="domain" description="Peptidase M12A" evidence="17">
    <location>
        <begin position="134"/>
        <end position="358"/>
    </location>
</feature>
<keyword evidence="4 14" id="KW-0645">Protease</keyword>
<evidence type="ECO:0000256" key="13">
    <source>
        <dbReference type="PROSITE-ProRule" id="PRU00059"/>
    </source>
</evidence>
<dbReference type="GO" id="GO:0005576">
    <property type="term" value="C:extracellular region"/>
    <property type="evidence" value="ECO:0007669"/>
    <property type="project" value="UniProtKB-SubCell"/>
</dbReference>
<evidence type="ECO:0000256" key="9">
    <source>
        <dbReference type="ARBA" id="ARBA00023049"/>
    </source>
</evidence>
<keyword evidence="7 14" id="KW-0378">Hydrolase</keyword>
<evidence type="ECO:0000256" key="7">
    <source>
        <dbReference type="ARBA" id="ARBA00022801"/>
    </source>
</evidence>
<feature type="domain" description="CUB" evidence="16">
    <location>
        <begin position="396"/>
        <end position="514"/>
    </location>
</feature>
<dbReference type="InterPro" id="IPR034035">
    <property type="entry name" value="Astacin-like_dom"/>
</dbReference>